<reference evidence="8 9" key="1">
    <citation type="submission" date="2016-01" db="EMBL/GenBank/DDBJ databases">
        <title>Janibacter melonis strain CD11_4 genome sequencing and assembly.</title>
        <authorList>
            <person name="Nair G.R."/>
            <person name="Kaur G."/>
            <person name="Chander A.M."/>
            <person name="Mayilraj S."/>
        </authorList>
    </citation>
    <scope>NUCLEOTIDE SEQUENCE [LARGE SCALE GENOMIC DNA]</scope>
    <source>
        <strain evidence="8 9">CD11-4</strain>
    </source>
</reference>
<evidence type="ECO:0000313" key="8">
    <source>
        <dbReference type="EMBL" id="OAB87017.1"/>
    </source>
</evidence>
<dbReference type="RefSeq" id="WP_068275662.1">
    <property type="nucleotide sequence ID" value="NZ_LQZG01000003.1"/>
</dbReference>
<dbReference type="PROSITE" id="PS50850">
    <property type="entry name" value="MFS"/>
    <property type="match status" value="1"/>
</dbReference>
<dbReference type="PANTHER" id="PTHR43124">
    <property type="entry name" value="PURINE EFFLUX PUMP PBUE"/>
    <property type="match status" value="1"/>
</dbReference>
<dbReference type="GO" id="GO:0022857">
    <property type="term" value="F:transmembrane transporter activity"/>
    <property type="evidence" value="ECO:0007669"/>
    <property type="project" value="InterPro"/>
</dbReference>
<feature type="transmembrane region" description="Helical" evidence="6">
    <location>
        <begin position="65"/>
        <end position="86"/>
    </location>
</feature>
<keyword evidence="4 6" id="KW-1133">Transmembrane helix</keyword>
<feature type="domain" description="Major facilitator superfamily (MFS) profile" evidence="7">
    <location>
        <begin position="23"/>
        <end position="395"/>
    </location>
</feature>
<sequence>MVHRSVRSPTDDAHGTAPDAPSAIRLAAVGMCLVGVCYGLARFAYGLFVPAFREDFDLGPTATGAVASGSYVAYCLAVVAATVLTPRLGARRVAVAAGTVATAGTALVALAPTSAVLGAGVLLAGASTGVASPPLAHAVARTVRAARRDRTQAVVNAGTGLGVAVAGPVALVVQDSWRAAWAVFALLAAATTFWAARVVPPARDDGASVPSLLPRPLLPVRAGRLLLGAAVVGLASAAVWTFGLDLLVTEGGTGPTTARLAWVLLGVLGVLGAAAGDLEARLGPARTWTTTTVALAGATAVLALAPGTPALTHPAAAVFGGSYIAMSGLLLLGGTRVYPDEPSAGVGIAFLVLALGQAAGSLALGALASGTGLRTAVLVAAGVGLLGALAPPRTS</sequence>
<comment type="subcellular location">
    <subcellularLocation>
        <location evidence="1">Cell membrane</location>
        <topology evidence="1">Multi-pass membrane protein</topology>
    </subcellularLocation>
</comment>
<dbReference type="Pfam" id="PF07690">
    <property type="entry name" value="MFS_1"/>
    <property type="match status" value="1"/>
</dbReference>
<dbReference type="EMBL" id="LQZG01000003">
    <property type="protein sequence ID" value="OAB87017.1"/>
    <property type="molecule type" value="Genomic_DNA"/>
</dbReference>
<feature type="transmembrane region" description="Helical" evidence="6">
    <location>
        <begin position="117"/>
        <end position="140"/>
    </location>
</feature>
<feature type="transmembrane region" description="Helical" evidence="6">
    <location>
        <begin position="152"/>
        <end position="173"/>
    </location>
</feature>
<feature type="transmembrane region" description="Helical" evidence="6">
    <location>
        <begin position="285"/>
        <end position="305"/>
    </location>
</feature>
<dbReference type="SUPFAM" id="SSF103473">
    <property type="entry name" value="MFS general substrate transporter"/>
    <property type="match status" value="1"/>
</dbReference>
<accession>A0A176QBI1</accession>
<feature type="transmembrane region" description="Helical" evidence="6">
    <location>
        <begin position="225"/>
        <end position="248"/>
    </location>
</feature>
<feature type="transmembrane region" description="Helical" evidence="6">
    <location>
        <begin position="93"/>
        <end position="111"/>
    </location>
</feature>
<organism evidence="8 9">
    <name type="scientific">Janibacter melonis</name>
    <dbReference type="NCBI Taxonomy" id="262209"/>
    <lineage>
        <taxon>Bacteria</taxon>
        <taxon>Bacillati</taxon>
        <taxon>Actinomycetota</taxon>
        <taxon>Actinomycetes</taxon>
        <taxon>Micrococcales</taxon>
        <taxon>Intrasporangiaceae</taxon>
        <taxon>Janibacter</taxon>
    </lineage>
</organism>
<keyword evidence="2" id="KW-1003">Cell membrane</keyword>
<dbReference type="GO" id="GO:0005886">
    <property type="term" value="C:plasma membrane"/>
    <property type="evidence" value="ECO:0007669"/>
    <property type="project" value="UniProtKB-SubCell"/>
</dbReference>
<proteinExistence type="predicted"/>
<keyword evidence="9" id="KW-1185">Reference proteome</keyword>
<gene>
    <name evidence="8" type="ORF">AWH69_11580</name>
</gene>
<comment type="caution">
    <text evidence="8">The sequence shown here is derived from an EMBL/GenBank/DDBJ whole genome shotgun (WGS) entry which is preliminary data.</text>
</comment>
<evidence type="ECO:0000256" key="1">
    <source>
        <dbReference type="ARBA" id="ARBA00004651"/>
    </source>
</evidence>
<evidence type="ECO:0000259" key="7">
    <source>
        <dbReference type="PROSITE" id="PS50850"/>
    </source>
</evidence>
<feature type="transmembrane region" description="Helical" evidence="6">
    <location>
        <begin position="260"/>
        <end position="278"/>
    </location>
</feature>
<protein>
    <submittedName>
        <fullName evidence="8">Arabinose ABC transporter permease</fullName>
    </submittedName>
</protein>
<dbReference type="InterPro" id="IPR020846">
    <property type="entry name" value="MFS_dom"/>
</dbReference>
<evidence type="ECO:0000256" key="4">
    <source>
        <dbReference type="ARBA" id="ARBA00022989"/>
    </source>
</evidence>
<dbReference type="InterPro" id="IPR036259">
    <property type="entry name" value="MFS_trans_sf"/>
</dbReference>
<name>A0A176QBI1_9MICO</name>
<feature type="transmembrane region" description="Helical" evidence="6">
    <location>
        <begin position="344"/>
        <end position="367"/>
    </location>
</feature>
<keyword evidence="3 6" id="KW-0812">Transmembrane</keyword>
<dbReference type="Proteomes" id="UP000076976">
    <property type="component" value="Unassembled WGS sequence"/>
</dbReference>
<dbReference type="InterPro" id="IPR011701">
    <property type="entry name" value="MFS"/>
</dbReference>
<dbReference type="AlphaFoldDB" id="A0A176QBI1"/>
<dbReference type="InterPro" id="IPR050189">
    <property type="entry name" value="MFS_Efflux_Transporters"/>
</dbReference>
<feature type="transmembrane region" description="Helical" evidence="6">
    <location>
        <begin position="311"/>
        <end position="332"/>
    </location>
</feature>
<evidence type="ECO:0000256" key="6">
    <source>
        <dbReference type="SAM" id="Phobius"/>
    </source>
</evidence>
<dbReference type="PANTHER" id="PTHR43124:SF3">
    <property type="entry name" value="CHLORAMPHENICOL EFFLUX PUMP RV0191"/>
    <property type="match status" value="1"/>
</dbReference>
<evidence type="ECO:0000313" key="9">
    <source>
        <dbReference type="Proteomes" id="UP000076976"/>
    </source>
</evidence>
<evidence type="ECO:0000256" key="2">
    <source>
        <dbReference type="ARBA" id="ARBA00022475"/>
    </source>
</evidence>
<feature type="transmembrane region" description="Helical" evidence="6">
    <location>
        <begin position="26"/>
        <end position="45"/>
    </location>
</feature>
<feature type="transmembrane region" description="Helical" evidence="6">
    <location>
        <begin position="373"/>
        <end position="390"/>
    </location>
</feature>
<feature type="transmembrane region" description="Helical" evidence="6">
    <location>
        <begin position="179"/>
        <end position="196"/>
    </location>
</feature>
<dbReference type="Gene3D" id="1.20.1250.20">
    <property type="entry name" value="MFS general substrate transporter like domains"/>
    <property type="match status" value="1"/>
</dbReference>
<keyword evidence="5 6" id="KW-0472">Membrane</keyword>
<evidence type="ECO:0000256" key="3">
    <source>
        <dbReference type="ARBA" id="ARBA00022692"/>
    </source>
</evidence>
<dbReference type="STRING" id="262209.AWH69_11580"/>
<evidence type="ECO:0000256" key="5">
    <source>
        <dbReference type="ARBA" id="ARBA00023136"/>
    </source>
</evidence>